<dbReference type="InterPro" id="IPR014008">
    <property type="entry name" value="Cbl_synth_MTase_CbiT"/>
</dbReference>
<dbReference type="InterPro" id="IPR014777">
    <property type="entry name" value="4pyrrole_Mease_sub1"/>
</dbReference>
<keyword evidence="8" id="KW-1185">Reference proteome</keyword>
<name>A0A846HI83_9CYAN</name>
<dbReference type="InterPro" id="IPR029063">
    <property type="entry name" value="SAM-dependent_MTases_sf"/>
</dbReference>
<dbReference type="UniPathway" id="UPA00148"/>
<dbReference type="GO" id="GO:0032259">
    <property type="term" value="P:methylation"/>
    <property type="evidence" value="ECO:0007669"/>
    <property type="project" value="UniProtKB-KW"/>
</dbReference>
<sequence length="401" mass="43341">MQKWLSVVGIGEDGVLGLNPVAQMLVEQAEVLVGGDRHLSMLPKSDHREKLIWTSPLNDTIEEIISYRGRSVCVLASGDPMCFGVGVTLLRRISIAEMTIIPSPSAFSLACARLGWSLTEVETLSLAGRDPNLLHPVIYPKARLLILSEGRKTPAIVAEMLVKRGFGKSQITVLERMGGTHERIVKGIAASWNITELADLNTIAVECIADSSVVLLPRTPGLPDTAYHHDGQLTKHEVRAVTLAALAPIPGQLLWDVGAGCGSIGIEWMRSDYRCRAIAIEQNPSRLRYITDNAAALGTPNLCIIQAEAPAALDNLEAPDAIFIGGGATAEGIFDICWRSLKSGGRFVANAVTVESEQKLLQWHNQVGGTLTRIAIQRAEPIGKFLGWKAMAPVTQWVVVK</sequence>
<dbReference type="AlphaFoldDB" id="A0A846HI83"/>
<feature type="domain" description="Tetrapyrrole methylase" evidence="6">
    <location>
        <begin position="5"/>
        <end position="187"/>
    </location>
</feature>
<evidence type="ECO:0000259" key="6">
    <source>
        <dbReference type="Pfam" id="PF00590"/>
    </source>
</evidence>
<dbReference type="SUPFAM" id="SSF53335">
    <property type="entry name" value="S-adenosyl-L-methionine-dependent methyltransferases"/>
    <property type="match status" value="1"/>
</dbReference>
<accession>A0A846HI83</accession>
<dbReference type="GO" id="GO:0008276">
    <property type="term" value="F:protein methyltransferase activity"/>
    <property type="evidence" value="ECO:0007669"/>
    <property type="project" value="InterPro"/>
</dbReference>
<reference evidence="7 8" key="1">
    <citation type="journal article" date="2015" name="Genome Announc.">
        <title>Draft Genome Sequence of Cyanobacterium Hassallia byssoidea Strain VB512170, Isolated from Monuments in India.</title>
        <authorList>
            <person name="Singh D."/>
            <person name="Chandrababunaidu M.M."/>
            <person name="Panda A."/>
            <person name="Sen D."/>
            <person name="Bhattacharyya S."/>
            <person name="Adhikary S.P."/>
            <person name="Tripathy S."/>
        </authorList>
    </citation>
    <scope>NUCLEOTIDE SEQUENCE [LARGE SCALE GENOMIC DNA]</scope>
    <source>
        <strain evidence="7 8">VB512170</strain>
    </source>
</reference>
<evidence type="ECO:0000256" key="4">
    <source>
        <dbReference type="ARBA" id="ARBA00022679"/>
    </source>
</evidence>
<dbReference type="Gene3D" id="3.40.1010.10">
    <property type="entry name" value="Cobalt-precorrin-4 Transmethylase, Domain 1"/>
    <property type="match status" value="1"/>
</dbReference>
<keyword evidence="2" id="KW-0169">Cobalamin biosynthesis</keyword>
<dbReference type="GO" id="GO:0009236">
    <property type="term" value="P:cobalamin biosynthetic process"/>
    <property type="evidence" value="ECO:0007669"/>
    <property type="project" value="UniProtKB-UniPathway"/>
</dbReference>
<dbReference type="NCBIfam" id="TIGR02467">
    <property type="entry name" value="CbiE"/>
    <property type="match status" value="1"/>
</dbReference>
<dbReference type="NCBIfam" id="TIGR02469">
    <property type="entry name" value="CbiT"/>
    <property type="match status" value="1"/>
</dbReference>
<dbReference type="Pfam" id="PF00590">
    <property type="entry name" value="TP_methylase"/>
    <property type="match status" value="1"/>
</dbReference>
<dbReference type="RefSeq" id="WP_039738458.1">
    <property type="nucleotide sequence ID" value="NZ_JTCM02000164.1"/>
</dbReference>
<dbReference type="SUPFAM" id="SSF53790">
    <property type="entry name" value="Tetrapyrrole methylase"/>
    <property type="match status" value="1"/>
</dbReference>
<keyword evidence="3 7" id="KW-0489">Methyltransferase</keyword>
<dbReference type="InterPro" id="IPR035996">
    <property type="entry name" value="4pyrrol_Methylase_sf"/>
</dbReference>
<dbReference type="InterPro" id="IPR006365">
    <property type="entry name" value="Cbl_synth_CobL"/>
</dbReference>
<evidence type="ECO:0000313" key="7">
    <source>
        <dbReference type="EMBL" id="NEU77207.1"/>
    </source>
</evidence>
<comment type="caution">
    <text evidence="7">The sequence shown here is derived from an EMBL/GenBank/DDBJ whole genome shotgun (WGS) entry which is preliminary data.</text>
</comment>
<protein>
    <submittedName>
        <fullName evidence="7">Bifunctional cobalt-precorrin-7 (C(5))-methyltransferase/cobalt-precorrin-6B (C(15))-methyltransferase</fullName>
    </submittedName>
</protein>
<evidence type="ECO:0000256" key="3">
    <source>
        <dbReference type="ARBA" id="ARBA00022603"/>
    </source>
</evidence>
<organism evidence="7 8">
    <name type="scientific">Hassallia byssoidea VB512170</name>
    <dbReference type="NCBI Taxonomy" id="1304833"/>
    <lineage>
        <taxon>Bacteria</taxon>
        <taxon>Bacillati</taxon>
        <taxon>Cyanobacteriota</taxon>
        <taxon>Cyanophyceae</taxon>
        <taxon>Nostocales</taxon>
        <taxon>Tolypothrichaceae</taxon>
        <taxon>Hassallia</taxon>
    </lineage>
</organism>
<dbReference type="PIRSF" id="PIRSF036428">
    <property type="entry name" value="CobL"/>
    <property type="match status" value="1"/>
</dbReference>
<dbReference type="InterPro" id="IPR012818">
    <property type="entry name" value="CbiE"/>
</dbReference>
<evidence type="ECO:0000313" key="8">
    <source>
        <dbReference type="Proteomes" id="UP000031549"/>
    </source>
</evidence>
<dbReference type="CDD" id="cd02440">
    <property type="entry name" value="AdoMet_MTases"/>
    <property type="match status" value="1"/>
</dbReference>
<evidence type="ECO:0000256" key="2">
    <source>
        <dbReference type="ARBA" id="ARBA00022573"/>
    </source>
</evidence>
<dbReference type="InterPro" id="IPR000878">
    <property type="entry name" value="4pyrrol_Mease"/>
</dbReference>
<dbReference type="Proteomes" id="UP000031549">
    <property type="component" value="Unassembled WGS sequence"/>
</dbReference>
<dbReference type="EMBL" id="JTCM02000164">
    <property type="protein sequence ID" value="NEU77207.1"/>
    <property type="molecule type" value="Genomic_DNA"/>
</dbReference>
<evidence type="ECO:0000256" key="5">
    <source>
        <dbReference type="ARBA" id="ARBA00022691"/>
    </source>
</evidence>
<dbReference type="InterPro" id="IPR050714">
    <property type="entry name" value="Cobalamin_biosynth_MTase"/>
</dbReference>
<dbReference type="PANTHER" id="PTHR43182">
    <property type="entry name" value="COBALT-PRECORRIN-6B C(15)-METHYLTRANSFERASE (DECARBOXYLATING)"/>
    <property type="match status" value="1"/>
</dbReference>
<dbReference type="Gene3D" id="3.40.50.150">
    <property type="entry name" value="Vaccinia Virus protein VP39"/>
    <property type="match status" value="1"/>
</dbReference>
<comment type="pathway">
    <text evidence="1">Cofactor biosynthesis; adenosylcobalamin biosynthesis.</text>
</comment>
<evidence type="ECO:0000256" key="1">
    <source>
        <dbReference type="ARBA" id="ARBA00004953"/>
    </source>
</evidence>
<dbReference type="PANTHER" id="PTHR43182:SF1">
    <property type="entry name" value="COBALT-PRECORRIN-7 C(5)-METHYLTRANSFERASE"/>
    <property type="match status" value="1"/>
</dbReference>
<proteinExistence type="predicted"/>
<keyword evidence="5" id="KW-0949">S-adenosyl-L-methionine</keyword>
<gene>
    <name evidence="7" type="ORF">PI95_033130</name>
</gene>
<keyword evidence="4 7" id="KW-0808">Transferase</keyword>
<dbReference type="CDD" id="cd11644">
    <property type="entry name" value="Precorrin-6Y-MT"/>
    <property type="match status" value="1"/>
</dbReference>